<reference evidence="3" key="2">
    <citation type="journal article" date="2017" name="Nat. Plants">
        <title>The Aegilops tauschii genome reveals multiple impacts of transposons.</title>
        <authorList>
            <person name="Zhao G."/>
            <person name="Zou C."/>
            <person name="Li K."/>
            <person name="Wang K."/>
            <person name="Li T."/>
            <person name="Gao L."/>
            <person name="Zhang X."/>
            <person name="Wang H."/>
            <person name="Yang Z."/>
            <person name="Liu X."/>
            <person name="Jiang W."/>
            <person name="Mao L."/>
            <person name="Kong X."/>
            <person name="Jiao Y."/>
            <person name="Jia J."/>
        </authorList>
    </citation>
    <scope>NUCLEOTIDE SEQUENCE [LARGE SCALE GENOMIC DNA]</scope>
    <source>
        <strain evidence="3">cv. AL8/78</strain>
    </source>
</reference>
<evidence type="ECO:0000256" key="1">
    <source>
        <dbReference type="SAM" id="MobiDB-lite"/>
    </source>
</evidence>
<organism evidence="2 3">
    <name type="scientific">Aegilops tauschii subsp. strangulata</name>
    <name type="common">Goatgrass</name>
    <dbReference type="NCBI Taxonomy" id="200361"/>
    <lineage>
        <taxon>Eukaryota</taxon>
        <taxon>Viridiplantae</taxon>
        <taxon>Streptophyta</taxon>
        <taxon>Embryophyta</taxon>
        <taxon>Tracheophyta</taxon>
        <taxon>Spermatophyta</taxon>
        <taxon>Magnoliopsida</taxon>
        <taxon>Liliopsida</taxon>
        <taxon>Poales</taxon>
        <taxon>Poaceae</taxon>
        <taxon>BOP clade</taxon>
        <taxon>Pooideae</taxon>
        <taxon>Triticodae</taxon>
        <taxon>Triticeae</taxon>
        <taxon>Triticinae</taxon>
        <taxon>Aegilops</taxon>
    </lineage>
</organism>
<accession>A0A452ZEI0</accession>
<dbReference type="AlphaFoldDB" id="A0A452ZEI0"/>
<reference evidence="2" key="4">
    <citation type="submission" date="2019-03" db="UniProtKB">
        <authorList>
            <consortium name="EnsemblPlants"/>
        </authorList>
    </citation>
    <scope>IDENTIFICATION</scope>
</reference>
<evidence type="ECO:0000313" key="2">
    <source>
        <dbReference type="EnsemblPlants" id="AET1Gv20733600.2"/>
    </source>
</evidence>
<dbReference type="Gramene" id="AET1Gv20733600.2">
    <property type="protein sequence ID" value="AET1Gv20733600.2"/>
    <property type="gene ID" value="AET1Gv20733600"/>
</dbReference>
<protein>
    <submittedName>
        <fullName evidence="2">Uncharacterized protein</fullName>
    </submittedName>
</protein>
<feature type="region of interest" description="Disordered" evidence="1">
    <location>
        <begin position="40"/>
        <end position="71"/>
    </location>
</feature>
<evidence type="ECO:0000313" key="3">
    <source>
        <dbReference type="Proteomes" id="UP000015105"/>
    </source>
</evidence>
<sequence length="71" mass="7950">AGAGAPPLPVAETLTLCSRRGFVFADEGYRQFRQALEQDPQALHPLRPPQLPPPEEHLLLVRLPRRPHPQV</sequence>
<reference evidence="2" key="5">
    <citation type="journal article" date="2021" name="G3 (Bethesda)">
        <title>Aegilops tauschii genome assembly Aet v5.0 features greater sequence contiguity and improved annotation.</title>
        <authorList>
            <person name="Wang L."/>
            <person name="Zhu T."/>
            <person name="Rodriguez J.C."/>
            <person name="Deal K.R."/>
            <person name="Dubcovsky J."/>
            <person name="McGuire P.E."/>
            <person name="Lux T."/>
            <person name="Spannagl M."/>
            <person name="Mayer K.F.X."/>
            <person name="Baldrich P."/>
            <person name="Meyers B.C."/>
            <person name="Huo N."/>
            <person name="Gu Y.Q."/>
            <person name="Zhou H."/>
            <person name="Devos K.M."/>
            <person name="Bennetzen J.L."/>
            <person name="Unver T."/>
            <person name="Budak H."/>
            <person name="Gulick P.J."/>
            <person name="Galiba G."/>
            <person name="Kalapos B."/>
            <person name="Nelson D.R."/>
            <person name="Li P."/>
            <person name="You F.M."/>
            <person name="Luo M.C."/>
            <person name="Dvorak J."/>
        </authorList>
    </citation>
    <scope>NUCLEOTIDE SEQUENCE [LARGE SCALE GENOMIC DNA]</scope>
    <source>
        <strain evidence="2">cv. AL8/78</strain>
    </source>
</reference>
<reference evidence="3" key="1">
    <citation type="journal article" date="2014" name="Science">
        <title>Ancient hybridizations among the ancestral genomes of bread wheat.</title>
        <authorList>
            <consortium name="International Wheat Genome Sequencing Consortium,"/>
            <person name="Marcussen T."/>
            <person name="Sandve S.R."/>
            <person name="Heier L."/>
            <person name="Spannagl M."/>
            <person name="Pfeifer M."/>
            <person name="Jakobsen K.S."/>
            <person name="Wulff B.B."/>
            <person name="Steuernagel B."/>
            <person name="Mayer K.F."/>
            <person name="Olsen O.A."/>
        </authorList>
    </citation>
    <scope>NUCLEOTIDE SEQUENCE [LARGE SCALE GENOMIC DNA]</scope>
    <source>
        <strain evidence="3">cv. AL8/78</strain>
    </source>
</reference>
<keyword evidence="3" id="KW-1185">Reference proteome</keyword>
<name>A0A452ZEI0_AEGTS</name>
<dbReference type="Proteomes" id="UP000015105">
    <property type="component" value="Chromosome 1D"/>
</dbReference>
<proteinExistence type="predicted"/>
<reference evidence="2" key="3">
    <citation type="journal article" date="2017" name="Nature">
        <title>Genome sequence of the progenitor of the wheat D genome Aegilops tauschii.</title>
        <authorList>
            <person name="Luo M.C."/>
            <person name="Gu Y.Q."/>
            <person name="Puiu D."/>
            <person name="Wang H."/>
            <person name="Twardziok S.O."/>
            <person name="Deal K.R."/>
            <person name="Huo N."/>
            <person name="Zhu T."/>
            <person name="Wang L."/>
            <person name="Wang Y."/>
            <person name="McGuire P.E."/>
            <person name="Liu S."/>
            <person name="Long H."/>
            <person name="Ramasamy R.K."/>
            <person name="Rodriguez J.C."/>
            <person name="Van S.L."/>
            <person name="Yuan L."/>
            <person name="Wang Z."/>
            <person name="Xia Z."/>
            <person name="Xiao L."/>
            <person name="Anderson O.D."/>
            <person name="Ouyang S."/>
            <person name="Liang Y."/>
            <person name="Zimin A.V."/>
            <person name="Pertea G."/>
            <person name="Qi P."/>
            <person name="Bennetzen J.L."/>
            <person name="Dai X."/>
            <person name="Dawson M.W."/>
            <person name="Muller H.G."/>
            <person name="Kugler K."/>
            <person name="Rivarola-Duarte L."/>
            <person name="Spannagl M."/>
            <person name="Mayer K.F.X."/>
            <person name="Lu F.H."/>
            <person name="Bevan M.W."/>
            <person name="Leroy P."/>
            <person name="Li P."/>
            <person name="You F.M."/>
            <person name="Sun Q."/>
            <person name="Liu Z."/>
            <person name="Lyons E."/>
            <person name="Wicker T."/>
            <person name="Salzberg S.L."/>
            <person name="Devos K.M."/>
            <person name="Dvorak J."/>
        </authorList>
    </citation>
    <scope>NUCLEOTIDE SEQUENCE [LARGE SCALE GENOMIC DNA]</scope>
    <source>
        <strain evidence="2">cv. AL8/78</strain>
    </source>
</reference>
<dbReference type="EnsemblPlants" id="AET1Gv20733600.2">
    <property type="protein sequence ID" value="AET1Gv20733600.2"/>
    <property type="gene ID" value="AET1Gv20733600"/>
</dbReference>